<evidence type="ECO:0000313" key="2">
    <source>
        <dbReference type="EMBL" id="MDP9836127.1"/>
    </source>
</evidence>
<dbReference type="Proteomes" id="UP001241472">
    <property type="component" value="Unassembled WGS sequence"/>
</dbReference>
<sequence length="115" mass="12510">MIDFTSTPASNGQSETKTLGYVAAALLLFCAPAGLILAYIDRSKASPLLASHYNYLIGTFWKGLLFAVVSVILSIILIGVLAAFVTSIWYLARCIKSIVYLHRDEAIAQPSTWLV</sequence>
<organism evidence="2 3">
    <name type="scientific">Neorhizobium huautlense</name>
    <dbReference type="NCBI Taxonomy" id="67774"/>
    <lineage>
        <taxon>Bacteria</taxon>
        <taxon>Pseudomonadati</taxon>
        <taxon>Pseudomonadota</taxon>
        <taxon>Alphaproteobacteria</taxon>
        <taxon>Hyphomicrobiales</taxon>
        <taxon>Rhizobiaceae</taxon>
        <taxon>Rhizobium/Agrobacterium group</taxon>
        <taxon>Neorhizobium</taxon>
    </lineage>
</organism>
<keyword evidence="1" id="KW-1133">Transmembrane helix</keyword>
<reference evidence="2 3" key="1">
    <citation type="submission" date="2023-07" db="EMBL/GenBank/DDBJ databases">
        <title>Sorghum-associated microbial communities from plants grown in Nebraska, USA.</title>
        <authorList>
            <person name="Schachtman D."/>
        </authorList>
    </citation>
    <scope>NUCLEOTIDE SEQUENCE [LARGE SCALE GENOMIC DNA]</scope>
    <source>
        <strain evidence="2 3">DS1307</strain>
    </source>
</reference>
<proteinExistence type="predicted"/>
<keyword evidence="1" id="KW-0812">Transmembrane</keyword>
<feature type="transmembrane region" description="Helical" evidence="1">
    <location>
        <begin position="21"/>
        <end position="40"/>
    </location>
</feature>
<name>A0ABT9PNT8_9HYPH</name>
<accession>A0ABT9PNT8</accession>
<keyword evidence="3" id="KW-1185">Reference proteome</keyword>
<protein>
    <submittedName>
        <fullName evidence="2">Membrane protein</fullName>
    </submittedName>
</protein>
<dbReference type="RefSeq" id="WP_306831454.1">
    <property type="nucleotide sequence ID" value="NZ_JAUSRF010000002.1"/>
</dbReference>
<feature type="transmembrane region" description="Helical" evidence="1">
    <location>
        <begin position="60"/>
        <end position="92"/>
    </location>
</feature>
<keyword evidence="1" id="KW-0472">Membrane</keyword>
<evidence type="ECO:0000313" key="3">
    <source>
        <dbReference type="Proteomes" id="UP001241472"/>
    </source>
</evidence>
<comment type="caution">
    <text evidence="2">The sequence shown here is derived from an EMBL/GenBank/DDBJ whole genome shotgun (WGS) entry which is preliminary data.</text>
</comment>
<gene>
    <name evidence="2" type="ORF">J2T09_000869</name>
</gene>
<evidence type="ECO:0000256" key="1">
    <source>
        <dbReference type="SAM" id="Phobius"/>
    </source>
</evidence>
<dbReference type="EMBL" id="JAUSRF010000002">
    <property type="protein sequence ID" value="MDP9836127.1"/>
    <property type="molecule type" value="Genomic_DNA"/>
</dbReference>